<dbReference type="Proteomes" id="UP001597399">
    <property type="component" value="Unassembled WGS sequence"/>
</dbReference>
<dbReference type="SUPFAM" id="SSF51569">
    <property type="entry name" value="Aldolase"/>
    <property type="match status" value="1"/>
</dbReference>
<comment type="caution">
    <text evidence="2">The sequence shown here is derived from an EMBL/GenBank/DDBJ whole genome shotgun (WGS) entry which is preliminary data.</text>
</comment>
<evidence type="ECO:0000313" key="3">
    <source>
        <dbReference type="Proteomes" id="UP001597399"/>
    </source>
</evidence>
<dbReference type="Pfam" id="PF00923">
    <property type="entry name" value="TAL_FSA"/>
    <property type="match status" value="1"/>
</dbReference>
<dbReference type="GO" id="GO:0004801">
    <property type="term" value="F:transaldolase activity"/>
    <property type="evidence" value="ECO:0007669"/>
    <property type="project" value="UniProtKB-EC"/>
</dbReference>
<dbReference type="InterPro" id="IPR011861">
    <property type="entry name" value="Transald_staph-type"/>
</dbReference>
<evidence type="ECO:0000256" key="1">
    <source>
        <dbReference type="ARBA" id="ARBA00023270"/>
    </source>
</evidence>
<accession>A0ABW5S386</accession>
<protein>
    <submittedName>
        <fullName evidence="2">Transaldolase</fullName>
        <ecNumber evidence="2">2.2.1.2</ecNumber>
    </submittedName>
</protein>
<dbReference type="EC" id="2.2.1.2" evidence="2"/>
<evidence type="ECO:0000313" key="2">
    <source>
        <dbReference type="EMBL" id="MFD2693814.1"/>
    </source>
</evidence>
<keyword evidence="2" id="KW-0808">Transferase</keyword>
<dbReference type="InterPro" id="IPR001585">
    <property type="entry name" value="TAL/FSA"/>
</dbReference>
<reference evidence="3" key="1">
    <citation type="journal article" date="2019" name="Int. J. Syst. Evol. Microbiol.">
        <title>The Global Catalogue of Microorganisms (GCM) 10K type strain sequencing project: providing services to taxonomists for standard genome sequencing and annotation.</title>
        <authorList>
            <consortium name="The Broad Institute Genomics Platform"/>
            <consortium name="The Broad Institute Genome Sequencing Center for Infectious Disease"/>
            <person name="Wu L."/>
            <person name="Ma J."/>
        </authorList>
    </citation>
    <scope>NUCLEOTIDE SEQUENCE [LARGE SCALE GENOMIC DNA]</scope>
    <source>
        <strain evidence="3">TISTR 2466</strain>
    </source>
</reference>
<dbReference type="NCBIfam" id="TIGR02134">
    <property type="entry name" value="transald_staph"/>
    <property type="match status" value="1"/>
</dbReference>
<organism evidence="2 3">
    <name type="scientific">Sporolactobacillus shoreicorticis</name>
    <dbReference type="NCBI Taxonomy" id="1923877"/>
    <lineage>
        <taxon>Bacteria</taxon>
        <taxon>Bacillati</taxon>
        <taxon>Bacillota</taxon>
        <taxon>Bacilli</taxon>
        <taxon>Bacillales</taxon>
        <taxon>Sporolactobacillaceae</taxon>
        <taxon>Sporolactobacillus</taxon>
    </lineage>
</organism>
<gene>
    <name evidence="2" type="ORF">ACFSUE_09285</name>
</gene>
<sequence>MSDLKVKIYADGADINDMMAAYQAGFVSGFTTNPSLMKKAGVTDYVAFAKEVLEKIPDLPISFEVFADDFETMEKEALKIHSFGKNVFVKIPIMNTRGESSIPLIKKLSSKGLSLNVTAILTIRQVEETVAALNPKVENIVSVFAGRIADTGTDPIPYMKKSVDICKENKGAMLLWASSRELFNVYEADRLGVDIITCTPAIIEKLKKVGKPLEQVSLDTVKTFNKDIQSLGYTLLDNTRINH</sequence>
<name>A0ABW5S386_9BACL</name>
<dbReference type="RefSeq" id="WP_381531771.1">
    <property type="nucleotide sequence ID" value="NZ_JBHUMQ010000023.1"/>
</dbReference>
<dbReference type="InterPro" id="IPR013785">
    <property type="entry name" value="Aldolase_TIM"/>
</dbReference>
<proteinExistence type="predicted"/>
<dbReference type="PANTHER" id="PTHR10683">
    <property type="entry name" value="TRANSALDOLASE"/>
    <property type="match status" value="1"/>
</dbReference>
<dbReference type="Gene3D" id="3.20.20.70">
    <property type="entry name" value="Aldolase class I"/>
    <property type="match status" value="1"/>
</dbReference>
<keyword evidence="1" id="KW-0704">Schiff base</keyword>
<dbReference type="PANTHER" id="PTHR10683:SF40">
    <property type="entry name" value="FRUCTOSE-6-PHOSPHATE ALDOLASE 1-RELATED"/>
    <property type="match status" value="1"/>
</dbReference>
<dbReference type="EMBL" id="JBHUMQ010000023">
    <property type="protein sequence ID" value="MFD2693814.1"/>
    <property type="molecule type" value="Genomic_DNA"/>
</dbReference>
<keyword evidence="3" id="KW-1185">Reference proteome</keyword>